<dbReference type="Proteomes" id="UP000618795">
    <property type="component" value="Unassembled WGS sequence"/>
</dbReference>
<proteinExistence type="predicted"/>
<evidence type="ECO:0000313" key="3">
    <source>
        <dbReference type="EMBL" id="GGU93053.1"/>
    </source>
</evidence>
<evidence type="ECO:0000256" key="1">
    <source>
        <dbReference type="SAM" id="MobiDB-lite"/>
    </source>
</evidence>
<protein>
    <submittedName>
        <fullName evidence="3">Uncharacterized protein</fullName>
    </submittedName>
</protein>
<dbReference type="AlphaFoldDB" id="A0A918IC87"/>
<feature type="region of interest" description="Disordered" evidence="1">
    <location>
        <begin position="202"/>
        <end position="226"/>
    </location>
</feature>
<reference evidence="3" key="1">
    <citation type="journal article" date="2014" name="Int. J. Syst. Evol. Microbiol.">
        <title>Complete genome sequence of Corynebacterium casei LMG S-19264T (=DSM 44701T), isolated from a smear-ripened cheese.</title>
        <authorList>
            <consortium name="US DOE Joint Genome Institute (JGI-PGF)"/>
            <person name="Walter F."/>
            <person name="Albersmeier A."/>
            <person name="Kalinowski J."/>
            <person name="Ruckert C."/>
        </authorList>
    </citation>
    <scope>NUCLEOTIDE SEQUENCE</scope>
    <source>
        <strain evidence="3">JCM 4369</strain>
    </source>
</reference>
<name>A0A918IC87_9ACTN</name>
<keyword evidence="2" id="KW-0472">Membrane</keyword>
<accession>A0A918IC87</accession>
<organism evidence="3 4">
    <name type="scientific">Streptomyces filipinensis</name>
    <dbReference type="NCBI Taxonomy" id="66887"/>
    <lineage>
        <taxon>Bacteria</taxon>
        <taxon>Bacillati</taxon>
        <taxon>Actinomycetota</taxon>
        <taxon>Actinomycetes</taxon>
        <taxon>Kitasatosporales</taxon>
        <taxon>Streptomycetaceae</taxon>
        <taxon>Streptomyces</taxon>
    </lineage>
</organism>
<dbReference type="EMBL" id="BMTD01000005">
    <property type="protein sequence ID" value="GGU93053.1"/>
    <property type="molecule type" value="Genomic_DNA"/>
</dbReference>
<evidence type="ECO:0000313" key="4">
    <source>
        <dbReference type="Proteomes" id="UP000618795"/>
    </source>
</evidence>
<evidence type="ECO:0000256" key="2">
    <source>
        <dbReference type="SAM" id="Phobius"/>
    </source>
</evidence>
<reference evidence="3" key="2">
    <citation type="submission" date="2020-09" db="EMBL/GenBank/DDBJ databases">
        <authorList>
            <person name="Sun Q."/>
            <person name="Ohkuma M."/>
        </authorList>
    </citation>
    <scope>NUCLEOTIDE SEQUENCE</scope>
    <source>
        <strain evidence="3">JCM 4369</strain>
    </source>
</reference>
<keyword evidence="4" id="KW-1185">Reference proteome</keyword>
<feature type="transmembrane region" description="Helical" evidence="2">
    <location>
        <begin position="73"/>
        <end position="95"/>
    </location>
</feature>
<keyword evidence="2" id="KW-1133">Transmembrane helix</keyword>
<feature type="transmembrane region" description="Helical" evidence="2">
    <location>
        <begin position="41"/>
        <end position="61"/>
    </location>
</feature>
<gene>
    <name evidence="3" type="ORF">GCM10010260_29840</name>
</gene>
<comment type="caution">
    <text evidence="3">The sequence shown here is derived from an EMBL/GenBank/DDBJ whole genome shotgun (WGS) entry which is preliminary data.</text>
</comment>
<sequence length="226" mass="23974">MTGMREIEGVRATPGGRVRVQFHDNGFVVRRDRLAGRIAEALLGDTAGCVTVLVLLASVGLHSLLNKVGAPHVVAVGCLWVFIISACYAVLLAVLRWAAGVVGNIVVFVIVVVTLPGLLFPGYRRKVLRRWRGGGPESEAGWVPATALGGVWLGQEDPSTGAVVTLQLVDGSVVAYTASPDKSRELHGGFDALLRTHRPAPMAMPHQQSAPGAVPYQSWRPGPPHS</sequence>
<keyword evidence="2" id="KW-0812">Transmembrane</keyword>
<feature type="transmembrane region" description="Helical" evidence="2">
    <location>
        <begin position="101"/>
        <end position="123"/>
    </location>
</feature>